<proteinExistence type="predicted"/>
<keyword evidence="2" id="KW-0175">Coiled coil</keyword>
<keyword evidence="5" id="KW-1185">Reference proteome</keyword>
<evidence type="ECO:0000256" key="1">
    <source>
        <dbReference type="ARBA" id="ARBA00012404"/>
    </source>
</evidence>
<evidence type="ECO:0000259" key="3">
    <source>
        <dbReference type="PROSITE" id="PS51168"/>
    </source>
</evidence>
<dbReference type="EMBL" id="QGNA01000001">
    <property type="protein sequence ID" value="PWS39104.1"/>
    <property type="molecule type" value="Genomic_DNA"/>
</dbReference>
<dbReference type="Pfam" id="PF01817">
    <property type="entry name" value="CM_2"/>
    <property type="match status" value="1"/>
</dbReference>
<accession>A0A317FJ54</accession>
<dbReference type="InterPro" id="IPR036979">
    <property type="entry name" value="CM_dom_sf"/>
</dbReference>
<evidence type="ECO:0000313" key="4">
    <source>
        <dbReference type="EMBL" id="PWS39104.1"/>
    </source>
</evidence>
<evidence type="ECO:0000256" key="2">
    <source>
        <dbReference type="SAM" id="Coils"/>
    </source>
</evidence>
<evidence type="ECO:0000313" key="5">
    <source>
        <dbReference type="Proteomes" id="UP000245765"/>
    </source>
</evidence>
<dbReference type="InterPro" id="IPR036263">
    <property type="entry name" value="Chorismate_II_sf"/>
</dbReference>
<organism evidence="4 5">
    <name type="scientific">Falsiroseomonas bella</name>
    <dbReference type="NCBI Taxonomy" id="2184016"/>
    <lineage>
        <taxon>Bacteria</taxon>
        <taxon>Pseudomonadati</taxon>
        <taxon>Pseudomonadota</taxon>
        <taxon>Alphaproteobacteria</taxon>
        <taxon>Acetobacterales</taxon>
        <taxon>Roseomonadaceae</taxon>
        <taxon>Falsiroseomonas</taxon>
    </lineage>
</organism>
<comment type="caution">
    <text evidence="4">The sequence shown here is derived from an EMBL/GenBank/DDBJ whole genome shotgun (WGS) entry which is preliminary data.</text>
</comment>
<dbReference type="SUPFAM" id="SSF48600">
    <property type="entry name" value="Chorismate mutase II"/>
    <property type="match status" value="1"/>
</dbReference>
<dbReference type="RefSeq" id="WP_109869725.1">
    <property type="nucleotide sequence ID" value="NZ_QGNA01000001.1"/>
</dbReference>
<dbReference type="PROSITE" id="PS51168">
    <property type="entry name" value="CHORISMATE_MUT_2"/>
    <property type="match status" value="1"/>
</dbReference>
<dbReference type="SMART" id="SM00830">
    <property type="entry name" value="CM_2"/>
    <property type="match status" value="1"/>
</dbReference>
<dbReference type="GO" id="GO:0004106">
    <property type="term" value="F:chorismate mutase activity"/>
    <property type="evidence" value="ECO:0007669"/>
    <property type="project" value="UniProtKB-EC"/>
</dbReference>
<dbReference type="GO" id="GO:0046417">
    <property type="term" value="P:chorismate metabolic process"/>
    <property type="evidence" value="ECO:0007669"/>
    <property type="project" value="InterPro"/>
</dbReference>
<name>A0A317FJ54_9PROT</name>
<gene>
    <name evidence="4" type="ORF">DFH01_07650</name>
</gene>
<dbReference type="Proteomes" id="UP000245765">
    <property type="component" value="Unassembled WGS sequence"/>
</dbReference>
<reference evidence="5" key="1">
    <citation type="submission" date="2018-05" db="EMBL/GenBank/DDBJ databases">
        <authorList>
            <person name="Du Z."/>
            <person name="Wang X."/>
        </authorList>
    </citation>
    <scope>NUCLEOTIDE SEQUENCE [LARGE SCALE GENOMIC DNA]</scope>
    <source>
        <strain evidence="5">CQN31</strain>
    </source>
</reference>
<dbReference type="InterPro" id="IPR002701">
    <property type="entry name" value="CM_II_prokaryot"/>
</dbReference>
<sequence length="261" mass="27055">MPDTTTPDPRHDVAAAASEADLAALRAEIDTLDDALHDLLMRRAAVVARLAASRAKGDGPAIRPGREAAILRRLLARHAGPLPRTALVRLWRELLAATTSMQGPLSVAAWLPEAGVEVLRAHLGMAAPVRRFGSDAAALAACEAGEASLVALPAAGRWWRTHFPSRLLVTARLPFFGHGAETVFLLSTTPPDASGDDRTLVRVPAGRGEAGLEAAGLGGPVLLHEHDLALVEVPGLLAAGDPRLASLGATVLGGYAAPIAD</sequence>
<feature type="domain" description="Chorismate mutase" evidence="3">
    <location>
        <begin position="16"/>
        <end position="106"/>
    </location>
</feature>
<dbReference type="OrthoDB" id="7268348at2"/>
<dbReference type="Gene3D" id="1.20.59.10">
    <property type="entry name" value="Chorismate mutase"/>
    <property type="match status" value="1"/>
</dbReference>
<dbReference type="EC" id="5.4.99.5" evidence="1"/>
<dbReference type="AlphaFoldDB" id="A0A317FJ54"/>
<feature type="coiled-coil region" evidence="2">
    <location>
        <begin position="15"/>
        <end position="42"/>
    </location>
</feature>
<protein>
    <recommendedName>
        <fullName evidence="1">chorismate mutase</fullName>
        <ecNumber evidence="1">5.4.99.5</ecNumber>
    </recommendedName>
</protein>